<sequence length="67" mass="7730">MSYASAVWLAALGEFDDESDSIPSSLDNFDDDFLLKHFHFTRSAVCSLLIMLEPKWSQPNLLRRAFY</sequence>
<proteinExistence type="predicted"/>
<organism evidence="1">
    <name type="scientific">Anguilla anguilla</name>
    <name type="common">European freshwater eel</name>
    <name type="synonym">Muraena anguilla</name>
    <dbReference type="NCBI Taxonomy" id="7936"/>
    <lineage>
        <taxon>Eukaryota</taxon>
        <taxon>Metazoa</taxon>
        <taxon>Chordata</taxon>
        <taxon>Craniata</taxon>
        <taxon>Vertebrata</taxon>
        <taxon>Euteleostomi</taxon>
        <taxon>Actinopterygii</taxon>
        <taxon>Neopterygii</taxon>
        <taxon>Teleostei</taxon>
        <taxon>Anguilliformes</taxon>
        <taxon>Anguillidae</taxon>
        <taxon>Anguilla</taxon>
    </lineage>
</organism>
<reference evidence="1" key="2">
    <citation type="journal article" date="2015" name="Fish Shellfish Immunol.">
        <title>Early steps in the European eel (Anguilla anguilla)-Vibrio vulnificus interaction in the gills: Role of the RtxA13 toxin.</title>
        <authorList>
            <person name="Callol A."/>
            <person name="Pajuelo D."/>
            <person name="Ebbesson L."/>
            <person name="Teles M."/>
            <person name="MacKenzie S."/>
            <person name="Amaro C."/>
        </authorList>
    </citation>
    <scope>NUCLEOTIDE SEQUENCE</scope>
</reference>
<dbReference type="EMBL" id="GBXM01102888">
    <property type="protein sequence ID" value="JAH05689.1"/>
    <property type="molecule type" value="Transcribed_RNA"/>
</dbReference>
<protein>
    <submittedName>
        <fullName evidence="1">Uncharacterized protein</fullName>
    </submittedName>
</protein>
<evidence type="ECO:0000313" key="1">
    <source>
        <dbReference type="EMBL" id="JAH05689.1"/>
    </source>
</evidence>
<reference evidence="1" key="1">
    <citation type="submission" date="2014-11" db="EMBL/GenBank/DDBJ databases">
        <authorList>
            <person name="Amaro Gonzalez C."/>
        </authorList>
    </citation>
    <scope>NUCLEOTIDE SEQUENCE</scope>
</reference>
<name>A0A0E9PME0_ANGAN</name>
<dbReference type="AlphaFoldDB" id="A0A0E9PME0"/>
<accession>A0A0E9PME0</accession>